<dbReference type="PROSITE" id="PS50943">
    <property type="entry name" value="HTH_CROC1"/>
    <property type="match status" value="1"/>
</dbReference>
<evidence type="ECO:0000259" key="3">
    <source>
        <dbReference type="PROSITE" id="PS50943"/>
    </source>
</evidence>
<dbReference type="KEGG" id="ehn:H9Q80_07365"/>
<reference evidence="4 5" key="1">
    <citation type="submission" date="2020-08" db="EMBL/GenBank/DDBJ databases">
        <authorList>
            <person name="Liu C."/>
            <person name="Sun Q."/>
        </authorList>
    </citation>
    <scope>NUCLEOTIDE SEQUENCE [LARGE SCALE GENOMIC DNA]</scope>
    <source>
        <strain evidence="4 5">NSJ-61</strain>
    </source>
</reference>
<keyword evidence="2" id="KW-0812">Transmembrane</keyword>
<evidence type="ECO:0000256" key="2">
    <source>
        <dbReference type="SAM" id="Phobius"/>
    </source>
</evidence>
<dbReference type="PANTHER" id="PTHR46558:SF3">
    <property type="entry name" value="TRANSCRIPTIONAL REGULATOR"/>
    <property type="match status" value="1"/>
</dbReference>
<feature type="domain" description="HTH cro/C1-type" evidence="3">
    <location>
        <begin position="6"/>
        <end position="60"/>
    </location>
</feature>
<dbReference type="SMART" id="SM00530">
    <property type="entry name" value="HTH_XRE"/>
    <property type="match status" value="1"/>
</dbReference>
<dbReference type="InterPro" id="IPR010982">
    <property type="entry name" value="Lambda_DNA-bd_dom_sf"/>
</dbReference>
<gene>
    <name evidence="4" type="ORF">H9Q80_07365</name>
</gene>
<evidence type="ECO:0000256" key="1">
    <source>
        <dbReference type="ARBA" id="ARBA00023125"/>
    </source>
</evidence>
<dbReference type="CDD" id="cd00093">
    <property type="entry name" value="HTH_XRE"/>
    <property type="match status" value="1"/>
</dbReference>
<keyword evidence="2" id="KW-1133">Transmembrane helix</keyword>
<dbReference type="GO" id="GO:0003677">
    <property type="term" value="F:DNA binding"/>
    <property type="evidence" value="ECO:0007669"/>
    <property type="project" value="UniProtKB-KW"/>
</dbReference>
<protein>
    <submittedName>
        <fullName evidence="4">Helix-turn-helix transcriptional regulator</fullName>
    </submittedName>
</protein>
<evidence type="ECO:0000313" key="4">
    <source>
        <dbReference type="EMBL" id="QNM13751.1"/>
    </source>
</evidence>
<dbReference type="AlphaFoldDB" id="A0A7G9GSG9"/>
<keyword evidence="2" id="KW-0472">Membrane</keyword>
<dbReference type="InterPro" id="IPR001387">
    <property type="entry name" value="Cro/C1-type_HTH"/>
</dbReference>
<dbReference type="Pfam" id="PF01381">
    <property type="entry name" value="HTH_3"/>
    <property type="match status" value="1"/>
</dbReference>
<dbReference type="PANTHER" id="PTHR46558">
    <property type="entry name" value="TRACRIPTIONAL REGULATORY PROTEIN-RELATED-RELATED"/>
    <property type="match status" value="1"/>
</dbReference>
<dbReference type="RefSeq" id="WP_117451236.1">
    <property type="nucleotide sequence ID" value="NZ_CP060636.1"/>
</dbReference>
<proteinExistence type="predicted"/>
<evidence type="ECO:0000313" key="5">
    <source>
        <dbReference type="Proteomes" id="UP000515856"/>
    </source>
</evidence>
<sequence length="137" mass="15729">MLNENIKAIRKQRGLSQEELAIRLHVVRQTVSKWEKGLSVPDSDMLVKIAEVLEVSIGELLGQRMYDEKDKNEITEQLIRINEQFAIKNRRSKLILKIIIGILIGFLVVNLILMVVGMISFNSYNSNTHAEVQEIKE</sequence>
<keyword evidence="5" id="KW-1185">Reference proteome</keyword>
<dbReference type="EMBL" id="CP060636">
    <property type="protein sequence ID" value="QNM13751.1"/>
    <property type="molecule type" value="Genomic_DNA"/>
</dbReference>
<organism evidence="4 5">
    <name type="scientific">[Eubacterium] hominis</name>
    <dbReference type="NCBI Taxonomy" id="2764325"/>
    <lineage>
        <taxon>Bacteria</taxon>
        <taxon>Bacillati</taxon>
        <taxon>Bacillota</taxon>
        <taxon>Erysipelotrichia</taxon>
        <taxon>Erysipelotrichales</taxon>
        <taxon>Erysipelotrichaceae</taxon>
        <taxon>Amedibacillus</taxon>
    </lineage>
</organism>
<dbReference type="Gene3D" id="1.10.260.40">
    <property type="entry name" value="lambda repressor-like DNA-binding domains"/>
    <property type="match status" value="1"/>
</dbReference>
<dbReference type="Proteomes" id="UP000515856">
    <property type="component" value="Chromosome"/>
</dbReference>
<keyword evidence="1" id="KW-0238">DNA-binding</keyword>
<dbReference type="SUPFAM" id="SSF47413">
    <property type="entry name" value="lambda repressor-like DNA-binding domains"/>
    <property type="match status" value="1"/>
</dbReference>
<feature type="transmembrane region" description="Helical" evidence="2">
    <location>
        <begin position="94"/>
        <end position="119"/>
    </location>
</feature>
<name>A0A7G9GSG9_9FIRM</name>
<accession>A0A7G9GSG9</accession>